<evidence type="ECO:0000259" key="19">
    <source>
        <dbReference type="PROSITE" id="PS50158"/>
    </source>
</evidence>
<keyword evidence="4" id="KW-0540">Nuclease</keyword>
<name>A0A6L2KU84_TANCI</name>
<dbReference type="InterPro" id="IPR021109">
    <property type="entry name" value="Peptidase_aspartic_dom_sf"/>
</dbReference>
<keyword evidence="17" id="KW-0175">Coiled coil</keyword>
<evidence type="ECO:0000256" key="9">
    <source>
        <dbReference type="ARBA" id="ARBA00022842"/>
    </source>
</evidence>
<feature type="domain" description="CCHC-type" evidence="19">
    <location>
        <begin position="294"/>
        <end position="309"/>
    </location>
</feature>
<evidence type="ECO:0000256" key="17">
    <source>
        <dbReference type="SAM" id="Coils"/>
    </source>
</evidence>
<dbReference type="GO" id="GO:0003677">
    <property type="term" value="F:DNA binding"/>
    <property type="evidence" value="ECO:0007669"/>
    <property type="project" value="UniProtKB-KW"/>
</dbReference>
<dbReference type="InterPro" id="IPR043128">
    <property type="entry name" value="Rev_trsase/Diguanyl_cyclase"/>
</dbReference>
<evidence type="ECO:0000256" key="14">
    <source>
        <dbReference type="ARBA" id="ARBA00023172"/>
    </source>
</evidence>
<evidence type="ECO:0000256" key="8">
    <source>
        <dbReference type="ARBA" id="ARBA00022801"/>
    </source>
</evidence>
<comment type="caution">
    <text evidence="20">The sequence shown here is derived from an EMBL/GenBank/DDBJ whole genome shotgun (WGS) entry which is preliminary data.</text>
</comment>
<dbReference type="GO" id="GO:0003887">
    <property type="term" value="F:DNA-directed DNA polymerase activity"/>
    <property type="evidence" value="ECO:0007669"/>
    <property type="project" value="UniProtKB-KW"/>
</dbReference>
<dbReference type="InterPro" id="IPR050951">
    <property type="entry name" value="Retrovirus_Pol_polyprotein"/>
</dbReference>
<evidence type="ECO:0000256" key="12">
    <source>
        <dbReference type="ARBA" id="ARBA00022932"/>
    </source>
</evidence>
<keyword evidence="3" id="KW-0548">Nucleotidyltransferase</keyword>
<evidence type="ECO:0000256" key="16">
    <source>
        <dbReference type="PROSITE-ProRule" id="PRU00047"/>
    </source>
</evidence>
<keyword evidence="14" id="KW-0233">DNA recombination</keyword>
<dbReference type="Pfam" id="PF17921">
    <property type="entry name" value="Integrase_H2C2"/>
    <property type="match status" value="1"/>
</dbReference>
<keyword evidence="7" id="KW-0255">Endonuclease</keyword>
<keyword evidence="1" id="KW-0645">Protease</keyword>
<keyword evidence="15" id="KW-0511">Multifunctional enzyme</keyword>
<protein>
    <submittedName>
        <fullName evidence="20">Putative reverse transcriptase domain-containing protein</fullName>
    </submittedName>
</protein>
<dbReference type="Pfam" id="PF17919">
    <property type="entry name" value="RT_RNaseH_2"/>
    <property type="match status" value="1"/>
</dbReference>
<dbReference type="CDD" id="cd00303">
    <property type="entry name" value="retropepsin_like"/>
    <property type="match status" value="1"/>
</dbReference>
<dbReference type="GO" id="GO:0006508">
    <property type="term" value="P:proteolysis"/>
    <property type="evidence" value="ECO:0007669"/>
    <property type="project" value="UniProtKB-KW"/>
</dbReference>
<keyword evidence="5" id="KW-0479">Metal-binding</keyword>
<dbReference type="GO" id="GO:0004190">
    <property type="term" value="F:aspartic-type endopeptidase activity"/>
    <property type="evidence" value="ECO:0007669"/>
    <property type="project" value="UniProtKB-KW"/>
</dbReference>
<dbReference type="Gene3D" id="3.10.10.10">
    <property type="entry name" value="HIV Type 1 Reverse Transcriptase, subunit A, domain 1"/>
    <property type="match status" value="1"/>
</dbReference>
<feature type="compositionally biased region" description="Low complexity" evidence="18">
    <location>
        <begin position="236"/>
        <end position="250"/>
    </location>
</feature>
<dbReference type="InterPro" id="IPR041588">
    <property type="entry name" value="Integrase_H2C2"/>
</dbReference>
<feature type="region of interest" description="Disordered" evidence="18">
    <location>
        <begin position="1101"/>
        <end position="1123"/>
    </location>
</feature>
<dbReference type="InterPro" id="IPR001878">
    <property type="entry name" value="Znf_CCHC"/>
</dbReference>
<keyword evidence="9" id="KW-0460">Magnesium</keyword>
<keyword evidence="6" id="KW-0064">Aspartyl protease</keyword>
<dbReference type="GO" id="GO:0004519">
    <property type="term" value="F:endonuclease activity"/>
    <property type="evidence" value="ECO:0007669"/>
    <property type="project" value="UniProtKB-KW"/>
</dbReference>
<dbReference type="InterPro" id="IPR043502">
    <property type="entry name" value="DNA/RNA_pol_sf"/>
</dbReference>
<proteinExistence type="predicted"/>
<evidence type="ECO:0000256" key="4">
    <source>
        <dbReference type="ARBA" id="ARBA00022722"/>
    </source>
</evidence>
<dbReference type="Pfam" id="PF08284">
    <property type="entry name" value="RVP_2"/>
    <property type="match status" value="1"/>
</dbReference>
<dbReference type="CDD" id="cd01647">
    <property type="entry name" value="RT_LTR"/>
    <property type="match status" value="1"/>
</dbReference>
<dbReference type="PANTHER" id="PTHR37984">
    <property type="entry name" value="PROTEIN CBG26694"/>
    <property type="match status" value="1"/>
</dbReference>
<feature type="coiled-coil region" evidence="17">
    <location>
        <begin position="124"/>
        <end position="151"/>
    </location>
</feature>
<feature type="region of interest" description="Disordered" evidence="18">
    <location>
        <begin position="228"/>
        <end position="250"/>
    </location>
</feature>
<evidence type="ECO:0000256" key="7">
    <source>
        <dbReference type="ARBA" id="ARBA00022759"/>
    </source>
</evidence>
<evidence type="ECO:0000256" key="10">
    <source>
        <dbReference type="ARBA" id="ARBA00022908"/>
    </source>
</evidence>
<evidence type="ECO:0000256" key="11">
    <source>
        <dbReference type="ARBA" id="ARBA00022918"/>
    </source>
</evidence>
<dbReference type="PROSITE" id="PS50158">
    <property type="entry name" value="ZF_CCHC"/>
    <property type="match status" value="1"/>
</dbReference>
<evidence type="ECO:0000256" key="13">
    <source>
        <dbReference type="ARBA" id="ARBA00023125"/>
    </source>
</evidence>
<keyword evidence="12" id="KW-0239">DNA-directed DNA polymerase</keyword>
<dbReference type="PANTHER" id="PTHR37984:SF5">
    <property type="entry name" value="PROTEIN NYNRIN-LIKE"/>
    <property type="match status" value="1"/>
</dbReference>
<keyword evidence="16" id="KW-0863">Zinc-finger</keyword>
<reference evidence="20" key="1">
    <citation type="journal article" date="2019" name="Sci. Rep.">
        <title>Draft genome of Tanacetum cinerariifolium, the natural source of mosquito coil.</title>
        <authorList>
            <person name="Yamashiro T."/>
            <person name="Shiraishi A."/>
            <person name="Satake H."/>
            <person name="Nakayama K."/>
        </authorList>
    </citation>
    <scope>NUCLEOTIDE SEQUENCE</scope>
</reference>
<dbReference type="EMBL" id="BKCJ010002887">
    <property type="protein sequence ID" value="GEU51575.1"/>
    <property type="molecule type" value="Genomic_DNA"/>
</dbReference>
<dbReference type="Pfam" id="PF24626">
    <property type="entry name" value="SH3_Tf2-1"/>
    <property type="match status" value="1"/>
</dbReference>
<dbReference type="GO" id="GO:0006310">
    <property type="term" value="P:DNA recombination"/>
    <property type="evidence" value="ECO:0007669"/>
    <property type="project" value="UniProtKB-KW"/>
</dbReference>
<evidence type="ECO:0000313" key="20">
    <source>
        <dbReference type="EMBL" id="GEU51575.1"/>
    </source>
</evidence>
<dbReference type="GO" id="GO:0015074">
    <property type="term" value="P:DNA integration"/>
    <property type="evidence" value="ECO:0007669"/>
    <property type="project" value="UniProtKB-KW"/>
</dbReference>
<accession>A0A6L2KU84</accession>
<dbReference type="SUPFAM" id="SSF50630">
    <property type="entry name" value="Acid proteases"/>
    <property type="match status" value="1"/>
</dbReference>
<evidence type="ECO:0000256" key="15">
    <source>
        <dbReference type="ARBA" id="ARBA00023268"/>
    </source>
</evidence>
<evidence type="ECO:0000256" key="18">
    <source>
        <dbReference type="SAM" id="MobiDB-lite"/>
    </source>
</evidence>
<feature type="compositionally biased region" description="Polar residues" evidence="18">
    <location>
        <begin position="1101"/>
        <end position="1111"/>
    </location>
</feature>
<keyword evidence="13" id="KW-0238">DNA-binding</keyword>
<evidence type="ECO:0000256" key="6">
    <source>
        <dbReference type="ARBA" id="ARBA00022750"/>
    </source>
</evidence>
<dbReference type="InterPro" id="IPR041577">
    <property type="entry name" value="RT_RNaseH_2"/>
</dbReference>
<feature type="compositionally biased region" description="Basic residues" evidence="18">
    <location>
        <begin position="1112"/>
        <end position="1123"/>
    </location>
</feature>
<dbReference type="Gene3D" id="1.10.340.70">
    <property type="match status" value="1"/>
</dbReference>
<dbReference type="GO" id="GO:0003964">
    <property type="term" value="F:RNA-directed DNA polymerase activity"/>
    <property type="evidence" value="ECO:0007669"/>
    <property type="project" value="UniProtKB-KW"/>
</dbReference>
<evidence type="ECO:0000256" key="5">
    <source>
        <dbReference type="ARBA" id="ARBA00022723"/>
    </source>
</evidence>
<keyword evidence="10" id="KW-0229">DNA integration</keyword>
<dbReference type="Gene3D" id="2.40.70.10">
    <property type="entry name" value="Acid Proteases"/>
    <property type="match status" value="1"/>
</dbReference>
<evidence type="ECO:0000256" key="3">
    <source>
        <dbReference type="ARBA" id="ARBA00022695"/>
    </source>
</evidence>
<keyword evidence="11 20" id="KW-0695">RNA-directed DNA polymerase</keyword>
<dbReference type="Gene3D" id="3.30.70.270">
    <property type="match status" value="2"/>
</dbReference>
<dbReference type="SUPFAM" id="SSF56672">
    <property type="entry name" value="DNA/RNA polymerases"/>
    <property type="match status" value="1"/>
</dbReference>
<dbReference type="AlphaFoldDB" id="A0A6L2KU84"/>
<organism evidence="20">
    <name type="scientific">Tanacetum cinerariifolium</name>
    <name type="common">Dalmatian daisy</name>
    <name type="synonym">Chrysanthemum cinerariifolium</name>
    <dbReference type="NCBI Taxonomy" id="118510"/>
    <lineage>
        <taxon>Eukaryota</taxon>
        <taxon>Viridiplantae</taxon>
        <taxon>Streptophyta</taxon>
        <taxon>Embryophyta</taxon>
        <taxon>Tracheophyta</taxon>
        <taxon>Spermatophyta</taxon>
        <taxon>Magnoliopsida</taxon>
        <taxon>eudicotyledons</taxon>
        <taxon>Gunneridae</taxon>
        <taxon>Pentapetalae</taxon>
        <taxon>asterids</taxon>
        <taxon>campanulids</taxon>
        <taxon>Asterales</taxon>
        <taxon>Asteraceae</taxon>
        <taxon>Asteroideae</taxon>
        <taxon>Anthemideae</taxon>
        <taxon>Anthemidinae</taxon>
        <taxon>Tanacetum</taxon>
    </lineage>
</organism>
<keyword evidence="2" id="KW-0808">Transferase</keyword>
<keyword evidence="8" id="KW-0378">Hydrolase</keyword>
<evidence type="ECO:0000256" key="2">
    <source>
        <dbReference type="ARBA" id="ARBA00022679"/>
    </source>
</evidence>
<gene>
    <name evidence="20" type="ORF">Tci_023553</name>
</gene>
<dbReference type="InterPro" id="IPR056924">
    <property type="entry name" value="SH3_Tf2-1"/>
</dbReference>
<keyword evidence="16" id="KW-0862">Zinc</keyword>
<evidence type="ECO:0000256" key="1">
    <source>
        <dbReference type="ARBA" id="ARBA00022670"/>
    </source>
</evidence>
<sequence length="1123" mass="129414">MTYLEPGFEAEDKDGDEATVGTITREPYSVPPFSGTIYVGSRSSYKVFAPGPIGKDVDMLHRKVKGLAQQMFDRANTEYSTLKRLSEMDRYLGRISTERRSEAREHHKLKKSVSTLEGQMRGLMLVDEEENERLKKKLRVSQQEKDQIEQAFCYVIDWIRKKFGVEIRPCMALAKKKKVEAYIKGLPENIKGETTSSRLVNMNEVVRMAHTLMKQKIQAKAERVFEGNKRKWENSQGGNRNYNPRGNYQGNTRHQQYNNQRQGNARALTIALAEQVEYKGHKPLYCRRKSTPVCYGCGEKGHTQNYCPKKKNPQGEEARGRAYVIKEADKDQTPNIVMGTFLLKNSYATVLFDSGLDKSCVNTSFSHLIDMDPVRLNTSYEVELANGRVASTNIVLKGCTINLVGHLFKIDLMPIELGTFNVIIGMDWLVEQDAIIVYGKKVVHVPYKNKTLVVEGDRGASRLKVISCIKARKFIERGSQLFMAHVNEKEPQEKQIEDVHVIRDFPKVFPDDLPGLPPPRQVEFRIDLVPGAAPVARAPYWLAPSEMNKLAKQLQELSVKGFIRPSSSPWGAPVLFVKKKDGSFHMCIDYRELKKLTVKNRYRSQESTIYSINFKVPAYIRRSTYERFITNFVLGRKTFPSQPLGPDMDKEEHEEHLKTILELLKREQLYVKFSKCDFWLESVQFLGHVINSEGVHVDPAKIAAIKNWATPTTLTEKNKKFEWETEAEEAFQTLKQKLCCAPILALPEGSDDFVVYCDASLRGFGAILMQREKRRWIELLSDYDCEIRYHLEKANVVADALSQKEREPIRVKSLAENLGRLIKPIFEIHPDGTKYHDKRICLPKFDGLKDLIMHESHKSKYSIHPGADKMYQDLKQLYWWPNMKAEIATYVSKCLTCAKVKAEHQRPSGLLQQPEILVWKWERITMDFIIGLSRTPSGSPVSWSEVGDSQLTGPKLIRETNEKIVQIKNRLLTARSHQKSYADVRRRLLEFNVGDKVMPKVSPWKGVIHFGRRGKLSPRFIGPFIILERIDESLSIPLDEVQLDDKLHFIKEPAEIMDREVKILKQSRIPIVKVDWNSHRGPEYTWEREDQMKSKYPYLFTTNPRMNQSNRAPRRRSPKVGRM</sequence>
<dbReference type="GO" id="GO:0008270">
    <property type="term" value="F:zinc ion binding"/>
    <property type="evidence" value="ECO:0007669"/>
    <property type="project" value="UniProtKB-KW"/>
</dbReference>